<reference evidence="1" key="3">
    <citation type="submission" date="2020-02" db="EMBL/GenBank/DDBJ databases">
        <authorList>
            <person name="Sarangi A.N."/>
            <person name="Ghosh S."/>
            <person name="Mukherjee M."/>
            <person name="Tripathy S."/>
        </authorList>
    </citation>
    <scope>NUCLEOTIDE SEQUENCE</scope>
    <source>
        <strain evidence="1">BDU141951</strain>
    </source>
</reference>
<reference evidence="1" key="2">
    <citation type="journal article" date="2015" name="Genome Announc.">
        <title>Draft Genome Sequence of Filamentous Marine Cyanobacterium Lyngbya confervoides Strain BDU141951.</title>
        <authorList>
            <person name="Chandrababunaidu M.M."/>
            <person name="Sen D."/>
            <person name="Tripathy S."/>
        </authorList>
    </citation>
    <scope>NUCLEOTIDE SEQUENCE</scope>
    <source>
        <strain evidence="1">BDU141951</strain>
    </source>
</reference>
<dbReference type="PROSITE" id="PS51819">
    <property type="entry name" value="VOC"/>
    <property type="match status" value="1"/>
</dbReference>
<organism evidence="1">
    <name type="scientific">Lyngbya confervoides BDU141951</name>
    <dbReference type="NCBI Taxonomy" id="1574623"/>
    <lineage>
        <taxon>Bacteria</taxon>
        <taxon>Bacillati</taxon>
        <taxon>Cyanobacteriota</taxon>
        <taxon>Cyanophyceae</taxon>
        <taxon>Oscillatoriophycideae</taxon>
        <taxon>Oscillatoriales</taxon>
        <taxon>Microcoleaceae</taxon>
        <taxon>Lyngbya</taxon>
    </lineage>
</organism>
<dbReference type="EMBL" id="JTHE02000003">
    <property type="protein sequence ID" value="NEV67451.1"/>
    <property type="molecule type" value="Genomic_DNA"/>
</dbReference>
<reference evidence="1" key="1">
    <citation type="submission" date="2014-11" db="EMBL/GenBank/DDBJ databases">
        <authorList>
            <person name="Malar M.C."/>
            <person name="Sen D."/>
            <person name="Tripathy S."/>
        </authorList>
    </citation>
    <scope>NUCLEOTIDE SEQUENCE</scope>
    <source>
        <strain evidence="1">BDU141951</strain>
    </source>
</reference>
<gene>
    <name evidence="1" type="ORF">QQ91_010015</name>
</gene>
<dbReference type="InterPro" id="IPR029068">
    <property type="entry name" value="Glyas_Bleomycin-R_OHBP_Dase"/>
</dbReference>
<dbReference type="AlphaFoldDB" id="A0A0C1Y5J2"/>
<name>A0A0C1Y5J2_9CYAN</name>
<dbReference type="Gene3D" id="3.10.180.10">
    <property type="entry name" value="2,3-Dihydroxybiphenyl 1,2-Dioxygenase, domain 1"/>
    <property type="match status" value="1"/>
</dbReference>
<evidence type="ECO:0000313" key="1">
    <source>
        <dbReference type="EMBL" id="NEV67451.1"/>
    </source>
</evidence>
<accession>A0A0C1Y5J2</accession>
<dbReference type="InterPro" id="IPR004360">
    <property type="entry name" value="Glyas_Fos-R_dOase_dom"/>
</dbReference>
<comment type="caution">
    <text evidence="1">The sequence shown here is derived from an EMBL/GenBank/DDBJ whole genome shotgun (WGS) entry which is preliminary data.</text>
</comment>
<proteinExistence type="predicted"/>
<dbReference type="Pfam" id="PF00903">
    <property type="entry name" value="Glyoxalase"/>
    <property type="match status" value="1"/>
</dbReference>
<dbReference type="InterPro" id="IPR037523">
    <property type="entry name" value="VOC_core"/>
</dbReference>
<sequence length="123" mass="13650">MINGIQDVYVNVADMQRAIAFYTDLLGCSVLYQDEHWCSLDAHGLKIGLHWTGGDAVPAVPFDEHGPHAGATITFRSDDVATDKAMLQNQGVEIVGEIDESFGHLVIFRDPDGNFLKLMRQKY</sequence>
<protein>
    <submittedName>
        <fullName evidence="1">Glyoxalase/bleomycin resistance/dioxygenase family protein</fullName>
    </submittedName>
</protein>
<dbReference type="SUPFAM" id="SSF54593">
    <property type="entry name" value="Glyoxalase/Bleomycin resistance protein/Dihydroxybiphenyl dioxygenase"/>
    <property type="match status" value="1"/>
</dbReference>